<keyword evidence="3" id="KW-1185">Reference proteome</keyword>
<name>A0AAV7G2Q4_DENCH</name>
<feature type="region of interest" description="Disordered" evidence="1">
    <location>
        <begin position="1"/>
        <end position="48"/>
    </location>
</feature>
<accession>A0AAV7G2Q4</accession>
<proteinExistence type="predicted"/>
<evidence type="ECO:0000313" key="3">
    <source>
        <dbReference type="Proteomes" id="UP000775213"/>
    </source>
</evidence>
<gene>
    <name evidence="2" type="ORF">IEQ34_021118</name>
</gene>
<sequence>MTDGGSFRRTKKVTHRESSSVEQTSITSNNISTPVHPDSSNADDCNNNEQFVSQSSQEIRWQVLPADDGIWLIGVVARDLILAPISFSDWRNKGLEPFKKRMLAEVESIQDRLLLWKINRTRKDGSSSSKEARQKWAHASEMLAEEGPIKTNLSILMLNIGCLGLCAIDHNAIELHAKIQITVESRTKSHCAIQLSDIELILTNWEMNLHSFAVIILARSMVSAPALHLYSDISLLRKQSNEENQALVNGVGDGDMEKKTLSQHAYEMAEEFDLKMWVCVFINFEEKKVIGDILNSNLDEMH</sequence>
<protein>
    <submittedName>
        <fullName evidence="2">Uncharacterized protein</fullName>
    </submittedName>
</protein>
<dbReference type="EMBL" id="JAGFBR010000018">
    <property type="protein sequence ID" value="KAH0450426.1"/>
    <property type="molecule type" value="Genomic_DNA"/>
</dbReference>
<evidence type="ECO:0000256" key="1">
    <source>
        <dbReference type="SAM" id="MobiDB-lite"/>
    </source>
</evidence>
<organism evidence="2 3">
    <name type="scientific">Dendrobium chrysotoxum</name>
    <name type="common">Orchid</name>
    <dbReference type="NCBI Taxonomy" id="161865"/>
    <lineage>
        <taxon>Eukaryota</taxon>
        <taxon>Viridiplantae</taxon>
        <taxon>Streptophyta</taxon>
        <taxon>Embryophyta</taxon>
        <taxon>Tracheophyta</taxon>
        <taxon>Spermatophyta</taxon>
        <taxon>Magnoliopsida</taxon>
        <taxon>Liliopsida</taxon>
        <taxon>Asparagales</taxon>
        <taxon>Orchidaceae</taxon>
        <taxon>Epidendroideae</taxon>
        <taxon>Malaxideae</taxon>
        <taxon>Dendrobiinae</taxon>
        <taxon>Dendrobium</taxon>
    </lineage>
</organism>
<dbReference type="AlphaFoldDB" id="A0AAV7G2Q4"/>
<reference evidence="2 3" key="1">
    <citation type="journal article" date="2021" name="Hortic Res">
        <title>Chromosome-scale assembly of the Dendrobium chrysotoxum genome enhances the understanding of orchid evolution.</title>
        <authorList>
            <person name="Zhang Y."/>
            <person name="Zhang G.Q."/>
            <person name="Zhang D."/>
            <person name="Liu X.D."/>
            <person name="Xu X.Y."/>
            <person name="Sun W.H."/>
            <person name="Yu X."/>
            <person name="Zhu X."/>
            <person name="Wang Z.W."/>
            <person name="Zhao X."/>
            <person name="Zhong W.Y."/>
            <person name="Chen H."/>
            <person name="Yin W.L."/>
            <person name="Huang T."/>
            <person name="Niu S.C."/>
            <person name="Liu Z.J."/>
        </authorList>
    </citation>
    <scope>NUCLEOTIDE SEQUENCE [LARGE SCALE GENOMIC DNA]</scope>
    <source>
        <strain evidence="2">Lindl</strain>
    </source>
</reference>
<comment type="caution">
    <text evidence="2">The sequence shown here is derived from an EMBL/GenBank/DDBJ whole genome shotgun (WGS) entry which is preliminary data.</text>
</comment>
<dbReference type="Proteomes" id="UP000775213">
    <property type="component" value="Unassembled WGS sequence"/>
</dbReference>
<evidence type="ECO:0000313" key="2">
    <source>
        <dbReference type="EMBL" id="KAH0450426.1"/>
    </source>
</evidence>
<feature type="compositionally biased region" description="Polar residues" evidence="1">
    <location>
        <begin position="20"/>
        <end position="48"/>
    </location>
</feature>